<proteinExistence type="predicted"/>
<sequence length="94" mass="11249">MAHLLIHCSHLEYHPDPTNQLEFEETLLIEEFMQTIMEMMEVFDFVEPEDRHFFIGKFDEEIKLLNKVGFYIYGSCNDTLVNPIKYTELVFVKI</sequence>
<dbReference type="PATRIC" id="fig|1461583.4.peg.1817"/>
<name>A0A078MFQ4_9BACL</name>
<dbReference type="EMBL" id="LN483075">
    <property type="protein sequence ID" value="CEA04237.1"/>
    <property type="molecule type" value="Genomic_DNA"/>
</dbReference>
<protein>
    <submittedName>
        <fullName evidence="1">Uncharacterized protein</fullName>
    </submittedName>
</protein>
<gene>
    <name evidence="1" type="ORF">BN1050_01895</name>
</gene>
<accession>A0A078MFQ4</accession>
<dbReference type="AlphaFoldDB" id="A0A078MFQ4"/>
<reference evidence="1" key="1">
    <citation type="submission" date="2014-07" db="EMBL/GenBank/DDBJ databases">
        <authorList>
            <person name="Urmite Genomes Urmite Genomes"/>
        </authorList>
    </citation>
    <scope>NUCLEOTIDE SEQUENCE</scope>
    <source>
        <strain evidence="1">13S34_air</strain>
    </source>
</reference>
<dbReference type="HOGENOM" id="CLU_2382693_0_0_9"/>
<organism evidence="1">
    <name type="scientific">Metalysinibacillus saudimassiliensis</name>
    <dbReference type="NCBI Taxonomy" id="1461583"/>
    <lineage>
        <taxon>Bacteria</taxon>
        <taxon>Bacillati</taxon>
        <taxon>Bacillota</taxon>
        <taxon>Bacilli</taxon>
        <taxon>Bacillales</taxon>
        <taxon>Caryophanaceae</taxon>
        <taxon>Metalysinibacillus</taxon>
    </lineage>
</organism>
<evidence type="ECO:0000313" key="1">
    <source>
        <dbReference type="EMBL" id="CEA04237.1"/>
    </source>
</evidence>